<dbReference type="InterPro" id="IPR046854">
    <property type="entry name" value="AceK_regulatory"/>
</dbReference>
<gene>
    <name evidence="11" type="primary">aceK</name>
    <name evidence="14" type="ORF">CWI75_14610</name>
</gene>
<dbReference type="AlphaFoldDB" id="A0A2N5Y057"/>
<keyword evidence="5 11" id="KW-0808">Transferase</keyword>
<dbReference type="Proteomes" id="UP000234845">
    <property type="component" value="Unassembled WGS sequence"/>
</dbReference>
<dbReference type="Pfam" id="PF06315">
    <property type="entry name" value="AceK_kinase"/>
    <property type="match status" value="1"/>
</dbReference>
<dbReference type="GO" id="GO:0005524">
    <property type="term" value="F:ATP binding"/>
    <property type="evidence" value="ECO:0007669"/>
    <property type="project" value="UniProtKB-UniRule"/>
</dbReference>
<evidence type="ECO:0000256" key="9">
    <source>
        <dbReference type="ARBA" id="ARBA00022840"/>
    </source>
</evidence>
<dbReference type="InterPro" id="IPR046855">
    <property type="entry name" value="AceK_kinase"/>
</dbReference>
<keyword evidence="2 11" id="KW-0963">Cytoplasm</keyword>
<keyword evidence="4 11" id="KW-0816">Tricarboxylic acid cycle</keyword>
<evidence type="ECO:0000256" key="1">
    <source>
        <dbReference type="ARBA" id="ARBA00022435"/>
    </source>
</evidence>
<dbReference type="PANTHER" id="PTHR39559">
    <property type="match status" value="1"/>
</dbReference>
<evidence type="ECO:0000256" key="2">
    <source>
        <dbReference type="ARBA" id="ARBA00022490"/>
    </source>
</evidence>
<comment type="caution">
    <text evidence="14">The sequence shown here is derived from an EMBL/GenBank/DDBJ whole genome shotgun (WGS) entry which is preliminary data.</text>
</comment>
<comment type="subcellular location">
    <subcellularLocation>
        <location evidence="11">Cytoplasm</location>
    </subcellularLocation>
</comment>
<evidence type="ECO:0000259" key="12">
    <source>
        <dbReference type="Pfam" id="PF06315"/>
    </source>
</evidence>
<keyword evidence="6 11" id="KW-0547">Nucleotide-binding</keyword>
<keyword evidence="7 11" id="KW-0418">Kinase</keyword>
<evidence type="ECO:0000256" key="4">
    <source>
        <dbReference type="ARBA" id="ARBA00022532"/>
    </source>
</evidence>
<evidence type="ECO:0000256" key="6">
    <source>
        <dbReference type="ARBA" id="ARBA00022741"/>
    </source>
</evidence>
<dbReference type="GO" id="GO:0008772">
    <property type="term" value="F:[isocitrate dehydrogenase (NADP+)] kinase activity"/>
    <property type="evidence" value="ECO:0007669"/>
    <property type="project" value="UniProtKB-UniRule"/>
</dbReference>
<dbReference type="InterPro" id="IPR010452">
    <property type="entry name" value="Isocitrate_DH_AceK"/>
</dbReference>
<feature type="binding site" evidence="11">
    <location>
        <begin position="317"/>
        <end position="323"/>
    </location>
    <ligand>
        <name>ATP</name>
        <dbReference type="ChEBI" id="CHEBI:30616"/>
    </ligand>
</feature>
<keyword evidence="1 11" id="KW-0329">Glyoxylate bypass</keyword>
<dbReference type="NCBIfam" id="NF002804">
    <property type="entry name" value="PRK02946.1"/>
    <property type="match status" value="1"/>
</dbReference>
<dbReference type="EMBL" id="PKLZ01000011">
    <property type="protein sequence ID" value="PLW81729.1"/>
    <property type="molecule type" value="Genomic_DNA"/>
</dbReference>
<dbReference type="EC" id="2.7.11.5" evidence="11"/>
<comment type="catalytic activity">
    <reaction evidence="11">
        <text>L-seryl-[isocitrate dehydrogenase] + ATP = O-phospho-L-seryl-[isocitrate dehydrogenase] + ADP + H(+)</text>
        <dbReference type="Rhea" id="RHEA:43540"/>
        <dbReference type="Rhea" id="RHEA-COMP:10605"/>
        <dbReference type="Rhea" id="RHEA-COMP:10606"/>
        <dbReference type="ChEBI" id="CHEBI:15378"/>
        <dbReference type="ChEBI" id="CHEBI:29999"/>
        <dbReference type="ChEBI" id="CHEBI:30616"/>
        <dbReference type="ChEBI" id="CHEBI:83421"/>
        <dbReference type="ChEBI" id="CHEBI:456216"/>
        <dbReference type="EC" id="2.7.11.5"/>
    </reaction>
</comment>
<keyword evidence="8 11" id="KW-0378">Hydrolase</keyword>
<keyword evidence="3 11" id="KW-0723">Serine/threonine-protein kinase</keyword>
<dbReference type="GO" id="GO:0006099">
    <property type="term" value="P:tricarboxylic acid cycle"/>
    <property type="evidence" value="ECO:0007669"/>
    <property type="project" value="UniProtKB-UniRule"/>
</dbReference>
<dbReference type="GO" id="GO:0005737">
    <property type="term" value="C:cytoplasm"/>
    <property type="evidence" value="ECO:0007669"/>
    <property type="project" value="UniProtKB-SubCell"/>
</dbReference>
<comment type="similarity">
    <text evidence="11">Belongs to the AceK family.</text>
</comment>
<feature type="active site" evidence="11">
    <location>
        <position position="373"/>
    </location>
</feature>
<dbReference type="GO" id="GO:0006006">
    <property type="term" value="P:glucose metabolic process"/>
    <property type="evidence" value="ECO:0007669"/>
    <property type="project" value="InterPro"/>
</dbReference>
<proteinExistence type="inferred from homology"/>
<sequence>MSKEQQERFARTILNGFESYFAEFQNITLAARSRFESQDWLGMHEAAIQRIDLYKAATTRVLQYVELIAGSQLHDYHFWCGAREIYADLIRGHNNFEIAETFFNSVYCAVFKHRKIRDEYAFVFSPQGDMPAPDVSKVYRVYPLDGDLQTPLRKLLEDYRFNLPYEDVDRDIANIIEVIGSYLAPRFNMRREGMEFQALEHHFFRNKGAYIVGRIVSGPDSMPFVLPILHTENGEVYVDTILFGADKVSVVFSFTRAYFMVDASIPSQYVLFLQQLMPAKPISEIYSSMGYNKHGKTYYYRCAHRHMTNTTDQFIIAPGIKGMVMSVFTMPSYDFVFKIIKDKFTPPKEMTREQVKEKYRLVKRWDRAGRMADTQEFTNLAFARERFSEELIAELHKVAPSLIEEHGKALVIKHVYVERRMTPLNLYLQDATDQQVAAVMDEYGNAIKQLASANIFPGDMLLKNFGVTRHGRVVFYDYDEIVPLMDCNFRQIPPPRDEAEEMASQPWYTVGPNDIFPEEFRLFFSGNQRARKVFDAVHSDIYEVSFWRGLQERIRQGYVEDFFPYRRKLRFNRTRKKQLAGV</sequence>
<feature type="binding site" evidence="11">
    <location>
        <position position="338"/>
    </location>
    <ligand>
        <name>ATP</name>
        <dbReference type="ChEBI" id="CHEBI:30616"/>
    </ligand>
</feature>
<dbReference type="GO" id="GO:0004721">
    <property type="term" value="F:phosphoprotein phosphatase activity"/>
    <property type="evidence" value="ECO:0007669"/>
    <property type="project" value="UniProtKB-KW"/>
</dbReference>
<evidence type="ECO:0000259" key="13">
    <source>
        <dbReference type="Pfam" id="PF20423"/>
    </source>
</evidence>
<evidence type="ECO:0000256" key="3">
    <source>
        <dbReference type="ARBA" id="ARBA00022527"/>
    </source>
</evidence>
<keyword evidence="9 11" id="KW-0067">ATP-binding</keyword>
<feature type="domain" description="Isocitrate dehydrogenase kinase/phosphatase (AceK) regulatory" evidence="13">
    <location>
        <begin position="10"/>
        <end position="310"/>
    </location>
</feature>
<dbReference type="RefSeq" id="WP_101522292.1">
    <property type="nucleotide sequence ID" value="NZ_PKLZ01000011.1"/>
</dbReference>
<keyword evidence="10 11" id="KW-0904">Protein phosphatase</keyword>
<reference evidence="15" key="1">
    <citation type="submission" date="2017-11" db="EMBL/GenBank/DDBJ databases">
        <title>The draft genome sequence of Chromatocurvus sp. F02.</title>
        <authorList>
            <person name="Du Z.-J."/>
            <person name="Chang Y.-Q."/>
        </authorList>
    </citation>
    <scope>NUCLEOTIDE SEQUENCE [LARGE SCALE GENOMIC DNA]</scope>
    <source>
        <strain evidence="15">F02</strain>
    </source>
</reference>
<keyword evidence="15" id="KW-1185">Reference proteome</keyword>
<comment type="function">
    <text evidence="11">Bifunctional enzyme which can phosphorylate or dephosphorylate isocitrate dehydrogenase (IDH) on a specific serine residue. This is a regulatory mechanism which enables bacteria to bypass the Krebs cycle via the glyoxylate shunt in response to the source of carbon. When bacteria are grown on glucose, IDH is fully active and unphosphorylated, but when grown on acetate or ethanol, the activity of IDH declines drastically concomitant with its phosphorylation.</text>
</comment>
<dbReference type="GO" id="GO:0004674">
    <property type="term" value="F:protein serine/threonine kinase activity"/>
    <property type="evidence" value="ECO:0007669"/>
    <property type="project" value="UniProtKB-KW"/>
</dbReference>
<dbReference type="GO" id="GO:0016208">
    <property type="term" value="F:AMP binding"/>
    <property type="evidence" value="ECO:0007669"/>
    <property type="project" value="TreeGrafter"/>
</dbReference>
<feature type="domain" description="Isocitrate dehydrogenase kinase/phosphatase (AceK) kinase" evidence="12">
    <location>
        <begin position="312"/>
        <end position="566"/>
    </location>
</feature>
<dbReference type="HAMAP" id="MF_00747">
    <property type="entry name" value="AceK"/>
    <property type="match status" value="1"/>
</dbReference>
<evidence type="ECO:0000256" key="11">
    <source>
        <dbReference type="HAMAP-Rule" id="MF_00747"/>
    </source>
</evidence>
<evidence type="ECO:0000256" key="5">
    <source>
        <dbReference type="ARBA" id="ARBA00022679"/>
    </source>
</evidence>
<dbReference type="Pfam" id="PF20423">
    <property type="entry name" value="AceK_regulatory"/>
    <property type="match status" value="1"/>
</dbReference>
<dbReference type="EC" id="3.1.3.-" evidence="11"/>
<dbReference type="PANTHER" id="PTHR39559:SF1">
    <property type="entry name" value="ISOCITRATE DEHYDROGENASE KINASE_PHOSPHATASE"/>
    <property type="match status" value="1"/>
</dbReference>
<dbReference type="GO" id="GO:0006097">
    <property type="term" value="P:glyoxylate cycle"/>
    <property type="evidence" value="ECO:0007669"/>
    <property type="project" value="UniProtKB-UniRule"/>
</dbReference>
<protein>
    <recommendedName>
        <fullName evidence="11">Isocitrate dehydrogenase kinase/phosphatase</fullName>
        <shortName evidence="11">IDH kinase/phosphatase</shortName>
        <shortName evidence="11">IDHK/P</shortName>
        <ecNumber evidence="11">2.7.11.5</ecNumber>
        <ecNumber evidence="11">3.1.3.-</ecNumber>
    </recommendedName>
</protein>
<dbReference type="PIRSF" id="PIRSF000719">
    <property type="entry name" value="AceK"/>
    <property type="match status" value="1"/>
</dbReference>
<evidence type="ECO:0000256" key="7">
    <source>
        <dbReference type="ARBA" id="ARBA00022777"/>
    </source>
</evidence>
<dbReference type="OrthoDB" id="5287793at2"/>
<evidence type="ECO:0000256" key="8">
    <source>
        <dbReference type="ARBA" id="ARBA00022801"/>
    </source>
</evidence>
<evidence type="ECO:0000256" key="10">
    <source>
        <dbReference type="ARBA" id="ARBA00022912"/>
    </source>
</evidence>
<accession>A0A2N5Y057</accession>
<evidence type="ECO:0000313" key="15">
    <source>
        <dbReference type="Proteomes" id="UP000234845"/>
    </source>
</evidence>
<name>A0A2N5Y057_9GAMM</name>
<organism evidence="14 15">
    <name type="scientific">Kineobactrum sediminis</name>
    <dbReference type="NCBI Taxonomy" id="1905677"/>
    <lineage>
        <taxon>Bacteria</taxon>
        <taxon>Pseudomonadati</taxon>
        <taxon>Pseudomonadota</taxon>
        <taxon>Gammaproteobacteria</taxon>
        <taxon>Cellvibrionales</taxon>
        <taxon>Halieaceae</taxon>
        <taxon>Kineobactrum</taxon>
    </lineage>
</organism>
<evidence type="ECO:0000313" key="14">
    <source>
        <dbReference type="EMBL" id="PLW81729.1"/>
    </source>
</evidence>